<sequence length="350" mass="39288">MQMSTELFATLVASVEASSDRALSNNDAPRWIRKLSEEDAILMSQADVRDVCIVTRHLRALLLQHEGKRFLTVSGLDADDDLPEGFEALELTPSFLALAVSQLKLAPRASPIEIFDTIESSFAGEDGYEGHELEDIAKLFPSVSVFKLNEDADSSGSIWRSVGVLLSKFYGQGPIELSGEALNGLKELYEAGSNHVPFRNIVQGHLAITWSGLFLELYRAIEQLYSVPKLVKLTDIWASPKSFYELAELLESQLGWRPKEEDALRELIESCDASLLEMLANELCPDAENKSQAVAKAIYKQRNSLVHFRSAMPEQCYSNEQWNNRICLMIKLVSQLYERHGNNYMLPRAQ</sequence>
<keyword evidence="2" id="KW-1185">Reference proteome</keyword>
<gene>
    <name evidence="1" type="ORF">FHS89_001755</name>
</gene>
<dbReference type="EMBL" id="JACIJS010000005">
    <property type="protein sequence ID" value="MBB5515735.1"/>
    <property type="molecule type" value="Genomic_DNA"/>
</dbReference>
<evidence type="ECO:0008006" key="3">
    <source>
        <dbReference type="Google" id="ProtNLM"/>
    </source>
</evidence>
<name>A0A840X1G4_9RHOB</name>
<proteinExistence type="predicted"/>
<evidence type="ECO:0000313" key="2">
    <source>
        <dbReference type="Proteomes" id="UP000553766"/>
    </source>
</evidence>
<dbReference type="RefSeq" id="WP_184010714.1">
    <property type="nucleotide sequence ID" value="NZ_JACIJS010000005.1"/>
</dbReference>
<reference evidence="1 2" key="1">
    <citation type="submission" date="2020-08" db="EMBL/GenBank/DDBJ databases">
        <title>Genomic Encyclopedia of Type Strains, Phase IV (KMG-IV): sequencing the most valuable type-strain genomes for metagenomic binning, comparative biology and taxonomic classification.</title>
        <authorList>
            <person name="Goeker M."/>
        </authorList>
    </citation>
    <scope>NUCLEOTIDE SEQUENCE [LARGE SCALE GENOMIC DNA]</scope>
    <source>
        <strain evidence="1 2">DSM 103377</strain>
    </source>
</reference>
<comment type="caution">
    <text evidence="1">The sequence shown here is derived from an EMBL/GenBank/DDBJ whole genome shotgun (WGS) entry which is preliminary data.</text>
</comment>
<dbReference type="Proteomes" id="UP000553766">
    <property type="component" value="Unassembled WGS sequence"/>
</dbReference>
<organism evidence="1 2">
    <name type="scientific">Rubricella aquisinus</name>
    <dbReference type="NCBI Taxonomy" id="2028108"/>
    <lineage>
        <taxon>Bacteria</taxon>
        <taxon>Pseudomonadati</taxon>
        <taxon>Pseudomonadota</taxon>
        <taxon>Alphaproteobacteria</taxon>
        <taxon>Rhodobacterales</taxon>
        <taxon>Paracoccaceae</taxon>
        <taxon>Rubricella</taxon>
    </lineage>
</organism>
<accession>A0A840X1G4</accession>
<evidence type="ECO:0000313" key="1">
    <source>
        <dbReference type="EMBL" id="MBB5515735.1"/>
    </source>
</evidence>
<dbReference type="AlphaFoldDB" id="A0A840X1G4"/>
<protein>
    <recommendedName>
        <fullName evidence="3">Apea-like HEPN domain-containing protein</fullName>
    </recommendedName>
</protein>